<sequence>MSSQHWIKILLLALPLSFLAACSSQPKPGTQIDSGTTAAIENNSEQLIKAAEQAREPKRSALYLKAANLLISSNPQEAVSLLSIVNESQLTAADNNLFRLLNAQGYIKLNQPTTAKAWLNAVDYNRLPSQLQRKFNLLSAQLAGLEGQYQIAINILSQALDNPSTPKETYTQLWDYLLQLPTEELELLLSNNTNPAMQPWLELADIYRTPSELSQQLAEIASWQMRWINSQANKNLPASIIALQTTPAYKPAHIAVLLPLTGPQGAAGGAVRDGLLAAYYSSFSRTTNITQPELTFYDTEGQNPAALLTQAQAEGAELIIGPLRRSVASDALASQTSVTVPWLILNQVSEAGFEAPIYQLGLSSESEAKTSAQRAWEDGYRSPIILAVDSEWGQRVAESFNEEWVRLGGETITPYSYKSNGDYNSSTSEALLVNGSFKRANSLSRLLGQKVEYTPRRREDIDMIFVAGSPSQGRQLKPALDFYFAYNLPVYTISSMYSGQVDSIQDRDLNDIRIPLMPWFTERSNLKSSIQSSWRESQSALAPLYALGADAWRIYPRLEQLAQSDGAKMYGLTGMLTISPTREVNRELSWQYFRNGRPSTLTKEASLNPDFKIDVLDIQNQEQEGI</sequence>
<dbReference type="GO" id="GO:0030234">
    <property type="term" value="F:enzyme regulator activity"/>
    <property type="evidence" value="ECO:0007669"/>
    <property type="project" value="TreeGrafter"/>
</dbReference>
<dbReference type="Gene3D" id="3.40.50.2300">
    <property type="match status" value="2"/>
</dbReference>
<dbReference type="PANTHER" id="PTHR38038:SF1">
    <property type="entry name" value="PENICILLIN-BINDING PROTEIN ACTIVATOR LPOA"/>
    <property type="match status" value="1"/>
</dbReference>
<dbReference type="GO" id="GO:0009252">
    <property type="term" value="P:peptidoglycan biosynthetic process"/>
    <property type="evidence" value="ECO:0007669"/>
    <property type="project" value="UniProtKB-KW"/>
</dbReference>
<reference evidence="9 10" key="1">
    <citation type="submission" date="2017-03" db="EMBL/GenBank/DDBJ databases">
        <authorList>
            <person name="Afonso C.L."/>
            <person name="Miller P.J."/>
            <person name="Scott M.A."/>
            <person name="Spackman E."/>
            <person name="Goraichik I."/>
            <person name="Dimitrov K.M."/>
            <person name="Suarez D.L."/>
            <person name="Swayne D.E."/>
        </authorList>
    </citation>
    <scope>NUCLEOTIDE SEQUENCE [LARGE SCALE GENOMIC DNA]</scope>
    <source>
        <strain evidence="9">SB41UT1</strain>
    </source>
</reference>
<feature type="chain" id="PRO_5012100894" evidence="8">
    <location>
        <begin position="21"/>
        <end position="626"/>
    </location>
</feature>
<evidence type="ECO:0000256" key="8">
    <source>
        <dbReference type="SAM" id="SignalP"/>
    </source>
</evidence>
<evidence type="ECO:0000256" key="5">
    <source>
        <dbReference type="ARBA" id="ARBA00023139"/>
    </source>
</evidence>
<dbReference type="InterPro" id="IPR011990">
    <property type="entry name" value="TPR-like_helical_dom_sf"/>
</dbReference>
<evidence type="ECO:0000256" key="4">
    <source>
        <dbReference type="ARBA" id="ARBA00023136"/>
    </source>
</evidence>
<dbReference type="Gene3D" id="1.25.40.650">
    <property type="match status" value="1"/>
</dbReference>
<evidence type="ECO:0000256" key="6">
    <source>
        <dbReference type="ARBA" id="ARBA00023237"/>
    </source>
</evidence>
<proteinExistence type="predicted"/>
<evidence type="ECO:0000256" key="2">
    <source>
        <dbReference type="ARBA" id="ARBA00022960"/>
    </source>
</evidence>
<evidence type="ECO:0000313" key="10">
    <source>
        <dbReference type="Proteomes" id="UP000196573"/>
    </source>
</evidence>
<accession>A0A1X7AEE0</accession>
<evidence type="ECO:0000256" key="3">
    <source>
        <dbReference type="ARBA" id="ARBA00022984"/>
    </source>
</evidence>
<dbReference type="AlphaFoldDB" id="A0A1X7AEE0"/>
<keyword evidence="5" id="KW-0564">Palmitate</keyword>
<dbReference type="Gene3D" id="1.25.40.10">
    <property type="entry name" value="Tetratricopeptide repeat domain"/>
    <property type="match status" value="1"/>
</dbReference>
<keyword evidence="1 8" id="KW-0732">Signal</keyword>
<evidence type="ECO:0000256" key="1">
    <source>
        <dbReference type="ARBA" id="ARBA00022729"/>
    </source>
</evidence>
<organism evidence="9 10">
    <name type="scientific">Parendozoicomonas haliclonae</name>
    <dbReference type="NCBI Taxonomy" id="1960125"/>
    <lineage>
        <taxon>Bacteria</taxon>
        <taxon>Pseudomonadati</taxon>
        <taxon>Pseudomonadota</taxon>
        <taxon>Gammaproteobacteria</taxon>
        <taxon>Oceanospirillales</taxon>
        <taxon>Endozoicomonadaceae</taxon>
        <taxon>Parendozoicomonas</taxon>
    </lineage>
</organism>
<dbReference type="EMBL" id="FWPT01000001">
    <property type="protein sequence ID" value="SMA34124.1"/>
    <property type="molecule type" value="Genomic_DNA"/>
</dbReference>
<dbReference type="Pfam" id="PF04348">
    <property type="entry name" value="LppC"/>
    <property type="match status" value="1"/>
</dbReference>
<feature type="signal peptide" evidence="8">
    <location>
        <begin position="1"/>
        <end position="20"/>
    </location>
</feature>
<keyword evidence="6" id="KW-0998">Cell outer membrane</keyword>
<keyword evidence="7" id="KW-0449">Lipoprotein</keyword>
<protein>
    <submittedName>
        <fullName evidence="9">Penicillin-binding protein activator LpoA</fullName>
    </submittedName>
</protein>
<keyword evidence="2" id="KW-0133">Cell shape</keyword>
<evidence type="ECO:0000256" key="7">
    <source>
        <dbReference type="ARBA" id="ARBA00023288"/>
    </source>
</evidence>
<dbReference type="InterPro" id="IPR007443">
    <property type="entry name" value="LpoA"/>
</dbReference>
<name>A0A1X7AEE0_9GAMM</name>
<gene>
    <name evidence="9" type="primary">lpoA</name>
    <name evidence="9" type="ORF">EHSB41UT_00359</name>
</gene>
<keyword evidence="3" id="KW-0573">Peptidoglycan synthesis</keyword>
<dbReference type="Proteomes" id="UP000196573">
    <property type="component" value="Unassembled WGS sequence"/>
</dbReference>
<dbReference type="CDD" id="cd06339">
    <property type="entry name" value="PBP1_YraM_LppC_lipoprotein-like"/>
    <property type="match status" value="1"/>
</dbReference>
<dbReference type="PANTHER" id="PTHR38038">
    <property type="entry name" value="PENICILLIN-BINDING PROTEIN ACTIVATOR LPOA"/>
    <property type="match status" value="1"/>
</dbReference>
<keyword evidence="10" id="KW-1185">Reference proteome</keyword>
<dbReference type="InterPro" id="IPR028082">
    <property type="entry name" value="Peripla_BP_I"/>
</dbReference>
<dbReference type="RefSeq" id="WP_165767119.1">
    <property type="nucleotide sequence ID" value="NZ_CBCSCN010000004.1"/>
</dbReference>
<dbReference type="SUPFAM" id="SSF53822">
    <property type="entry name" value="Periplasmic binding protein-like I"/>
    <property type="match status" value="1"/>
</dbReference>
<dbReference type="GO" id="GO:0008360">
    <property type="term" value="P:regulation of cell shape"/>
    <property type="evidence" value="ECO:0007669"/>
    <property type="project" value="UniProtKB-KW"/>
</dbReference>
<evidence type="ECO:0000313" key="9">
    <source>
        <dbReference type="EMBL" id="SMA34124.1"/>
    </source>
</evidence>
<keyword evidence="4" id="KW-0472">Membrane</keyword>
<dbReference type="GO" id="GO:0031241">
    <property type="term" value="C:periplasmic side of cell outer membrane"/>
    <property type="evidence" value="ECO:0007669"/>
    <property type="project" value="TreeGrafter"/>
</dbReference>